<dbReference type="SUPFAM" id="SSF47473">
    <property type="entry name" value="EF-hand"/>
    <property type="match status" value="1"/>
</dbReference>
<organism evidence="3 4">
    <name type="scientific">Dyella ginsengisoli</name>
    <dbReference type="NCBI Taxonomy" id="363848"/>
    <lineage>
        <taxon>Bacteria</taxon>
        <taxon>Pseudomonadati</taxon>
        <taxon>Pseudomonadota</taxon>
        <taxon>Gammaproteobacteria</taxon>
        <taxon>Lysobacterales</taxon>
        <taxon>Rhodanobacteraceae</taxon>
        <taxon>Dyella</taxon>
    </lineage>
</organism>
<dbReference type="SMART" id="SM00054">
    <property type="entry name" value="EFh"/>
    <property type="match status" value="4"/>
</dbReference>
<dbReference type="RefSeq" id="WP_404633363.1">
    <property type="nucleotide sequence ID" value="NZ_JADIKM010000003.1"/>
</dbReference>
<dbReference type="InterPro" id="IPR018247">
    <property type="entry name" value="EF_Hand_1_Ca_BS"/>
</dbReference>
<dbReference type="EMBL" id="JADIKM010000003">
    <property type="protein sequence ID" value="MFK2904645.1"/>
    <property type="molecule type" value="Genomic_DNA"/>
</dbReference>
<dbReference type="Pfam" id="PF13202">
    <property type="entry name" value="EF-hand_5"/>
    <property type="match status" value="2"/>
</dbReference>
<evidence type="ECO:0000313" key="4">
    <source>
        <dbReference type="Proteomes" id="UP001620460"/>
    </source>
</evidence>
<keyword evidence="4" id="KW-1185">Reference proteome</keyword>
<reference evidence="3 4" key="1">
    <citation type="submission" date="2020-10" db="EMBL/GenBank/DDBJ databases">
        <title>Phylogeny of dyella-like bacteria.</title>
        <authorList>
            <person name="Fu J."/>
        </authorList>
    </citation>
    <scope>NUCLEOTIDE SEQUENCE [LARGE SCALE GENOMIC DNA]</scope>
    <source>
        <strain evidence="3 4">Gsoil3046</strain>
    </source>
</reference>
<protein>
    <submittedName>
        <fullName evidence="3">EF-hand domain-containing protein</fullName>
    </submittedName>
</protein>
<dbReference type="PROSITE" id="PS50222">
    <property type="entry name" value="EF_HAND_2"/>
    <property type="match status" value="1"/>
</dbReference>
<dbReference type="Gene3D" id="1.10.238.10">
    <property type="entry name" value="EF-hand"/>
    <property type="match status" value="2"/>
</dbReference>
<keyword evidence="1" id="KW-0732">Signal</keyword>
<feature type="signal peptide" evidence="1">
    <location>
        <begin position="1"/>
        <end position="26"/>
    </location>
</feature>
<sequence>MRSSFPFIFLCGLLAGCVVLVPAARAQGGRADPAERFAQADANHDGRITRAEFDTSRADRFARADRNGDGVISDEDLPRFVRSSSAMLAKVHAMQRSADLDGDGRITRAEFDQTGERLFALADTDHSGTVEQAEMQQLAARLHAVAGQRGAR</sequence>
<dbReference type="PROSITE" id="PS00018">
    <property type="entry name" value="EF_HAND_1"/>
    <property type="match status" value="1"/>
</dbReference>
<dbReference type="InterPro" id="IPR002048">
    <property type="entry name" value="EF_hand_dom"/>
</dbReference>
<evidence type="ECO:0000259" key="2">
    <source>
        <dbReference type="PROSITE" id="PS50222"/>
    </source>
</evidence>
<proteinExistence type="predicted"/>
<dbReference type="CDD" id="cd00051">
    <property type="entry name" value="EFh"/>
    <property type="match status" value="1"/>
</dbReference>
<dbReference type="Proteomes" id="UP001620460">
    <property type="component" value="Unassembled WGS sequence"/>
</dbReference>
<dbReference type="Pfam" id="PF13499">
    <property type="entry name" value="EF-hand_7"/>
    <property type="match status" value="1"/>
</dbReference>
<evidence type="ECO:0000313" key="3">
    <source>
        <dbReference type="EMBL" id="MFK2904645.1"/>
    </source>
</evidence>
<dbReference type="InterPro" id="IPR011992">
    <property type="entry name" value="EF-hand-dom_pair"/>
</dbReference>
<gene>
    <name evidence="3" type="ORF">ISP17_11770</name>
</gene>
<feature type="chain" id="PRO_5045577725" evidence="1">
    <location>
        <begin position="27"/>
        <end position="152"/>
    </location>
</feature>
<evidence type="ECO:0000256" key="1">
    <source>
        <dbReference type="SAM" id="SignalP"/>
    </source>
</evidence>
<comment type="caution">
    <text evidence="3">The sequence shown here is derived from an EMBL/GenBank/DDBJ whole genome shotgun (WGS) entry which is preliminary data.</text>
</comment>
<name>A0ABW8JWL0_9GAMM</name>
<feature type="domain" description="EF-hand" evidence="2">
    <location>
        <begin position="110"/>
        <end position="145"/>
    </location>
</feature>
<dbReference type="PROSITE" id="PS51257">
    <property type="entry name" value="PROKAR_LIPOPROTEIN"/>
    <property type="match status" value="1"/>
</dbReference>
<accession>A0ABW8JWL0</accession>